<dbReference type="InterPro" id="IPR050777">
    <property type="entry name" value="SET2_Histone-Lys_MeTrsfase"/>
</dbReference>
<dbReference type="SUPFAM" id="SSF82199">
    <property type="entry name" value="SET domain"/>
    <property type="match status" value="1"/>
</dbReference>
<reference evidence="8" key="1">
    <citation type="submission" date="2016-01" db="EMBL/GenBank/DDBJ databases">
        <authorList>
            <person name="Peeters C."/>
        </authorList>
    </citation>
    <scope>NUCLEOTIDE SEQUENCE [LARGE SCALE GENOMIC DNA]</scope>
    <source>
        <strain evidence="8">LMG 22937</strain>
    </source>
</reference>
<dbReference type="PROSITE" id="PS50280">
    <property type="entry name" value="SET"/>
    <property type="match status" value="1"/>
</dbReference>
<dbReference type="Gene3D" id="2.170.270.10">
    <property type="entry name" value="SET domain"/>
    <property type="match status" value="1"/>
</dbReference>
<evidence type="ECO:0000259" key="7">
    <source>
        <dbReference type="PROSITE" id="PS50868"/>
    </source>
</evidence>
<feature type="domain" description="SET" evidence="6">
    <location>
        <begin position="2"/>
        <end position="114"/>
    </location>
</feature>
<dbReference type="InterPro" id="IPR001214">
    <property type="entry name" value="SET_dom"/>
</dbReference>
<evidence type="ECO:0000256" key="5">
    <source>
        <dbReference type="ARBA" id="ARBA00022691"/>
    </source>
</evidence>
<evidence type="ECO:0000256" key="1">
    <source>
        <dbReference type="ARBA" id="ARBA00004286"/>
    </source>
</evidence>
<comment type="subcellular location">
    <subcellularLocation>
        <location evidence="1">Chromosome</location>
    </subcellularLocation>
</comment>
<evidence type="ECO:0000256" key="3">
    <source>
        <dbReference type="ARBA" id="ARBA00022603"/>
    </source>
</evidence>
<dbReference type="Proteomes" id="UP000054925">
    <property type="component" value="Unassembled WGS sequence"/>
</dbReference>
<keyword evidence="4" id="KW-0808">Transferase</keyword>
<keyword evidence="9" id="KW-1185">Reference proteome</keyword>
<dbReference type="AlphaFoldDB" id="A0A158L463"/>
<keyword evidence="5" id="KW-0949">S-adenosyl-L-methionine</keyword>
<dbReference type="SMART" id="SM00317">
    <property type="entry name" value="SET"/>
    <property type="match status" value="1"/>
</dbReference>
<gene>
    <name evidence="8" type="ORF">AWB67_07536</name>
</gene>
<evidence type="ECO:0000256" key="2">
    <source>
        <dbReference type="ARBA" id="ARBA00022454"/>
    </source>
</evidence>
<evidence type="ECO:0000256" key="4">
    <source>
        <dbReference type="ARBA" id="ARBA00022679"/>
    </source>
</evidence>
<proteinExistence type="predicted"/>
<dbReference type="PROSITE" id="PS50868">
    <property type="entry name" value="POST_SET"/>
    <property type="match status" value="1"/>
</dbReference>
<accession>A0A158L463</accession>
<dbReference type="InterPro" id="IPR046341">
    <property type="entry name" value="SET_dom_sf"/>
</dbReference>
<protein>
    <submittedName>
        <fullName evidence="8">Nuclear protein SET</fullName>
    </submittedName>
</protein>
<dbReference type="InterPro" id="IPR003616">
    <property type="entry name" value="Post-SET_dom"/>
</dbReference>
<organism evidence="8 9">
    <name type="scientific">Caballeronia terrestris</name>
    <dbReference type="NCBI Taxonomy" id="1226301"/>
    <lineage>
        <taxon>Bacteria</taxon>
        <taxon>Pseudomonadati</taxon>
        <taxon>Pseudomonadota</taxon>
        <taxon>Betaproteobacteria</taxon>
        <taxon>Burkholderiales</taxon>
        <taxon>Burkholderiaceae</taxon>
        <taxon>Caballeronia</taxon>
    </lineage>
</organism>
<dbReference type="RefSeq" id="WP_087660873.1">
    <property type="nucleotide sequence ID" value="NZ_FCOL02000428.1"/>
</dbReference>
<dbReference type="GO" id="GO:0032259">
    <property type="term" value="P:methylation"/>
    <property type="evidence" value="ECO:0007669"/>
    <property type="project" value="UniProtKB-KW"/>
</dbReference>
<dbReference type="Pfam" id="PF00856">
    <property type="entry name" value="SET"/>
    <property type="match status" value="1"/>
</dbReference>
<dbReference type="OrthoDB" id="9790349at2"/>
<keyword evidence="3" id="KW-0489">Methyltransferase</keyword>
<dbReference type="EMBL" id="FCOL02000428">
    <property type="protein sequence ID" value="SAL88122.1"/>
    <property type="molecule type" value="Genomic_DNA"/>
</dbReference>
<evidence type="ECO:0000313" key="9">
    <source>
        <dbReference type="Proteomes" id="UP000054925"/>
    </source>
</evidence>
<dbReference type="GO" id="GO:0005694">
    <property type="term" value="C:chromosome"/>
    <property type="evidence" value="ECO:0007669"/>
    <property type="project" value="UniProtKB-SubCell"/>
</dbReference>
<evidence type="ECO:0000313" key="8">
    <source>
        <dbReference type="EMBL" id="SAL88122.1"/>
    </source>
</evidence>
<keyword evidence="2" id="KW-0158">Chromosome</keyword>
<feature type="domain" description="Post-SET" evidence="7">
    <location>
        <begin position="127"/>
        <end position="143"/>
    </location>
</feature>
<name>A0A158L463_9BURK</name>
<comment type="caution">
    <text evidence="8">The sequence shown here is derived from an EMBL/GenBank/DDBJ whole genome shotgun (WGS) entry which is preliminary data.</text>
</comment>
<sequence>MRRIVVRHSPVHGRGVFALSAIRAGCLILEYKGEILSWKAAQRAYERSEAEAGHTFFFDLDDGRVIDGAHGGNSARWLNHCCAPNCEAEQAGERVFIRAIRPIKKGGELFIDYQLQVEGRRTAELQRTYICRCGTAECRGTMLAPRSKR</sequence>
<evidence type="ECO:0000259" key="6">
    <source>
        <dbReference type="PROSITE" id="PS50280"/>
    </source>
</evidence>
<dbReference type="PANTHER" id="PTHR22884">
    <property type="entry name" value="SET DOMAIN PROTEINS"/>
    <property type="match status" value="1"/>
</dbReference>
<dbReference type="GO" id="GO:0008168">
    <property type="term" value="F:methyltransferase activity"/>
    <property type="evidence" value="ECO:0007669"/>
    <property type="project" value="UniProtKB-KW"/>
</dbReference>